<proteinExistence type="predicted"/>
<sequence length="596" mass="65923">MRTMFLATTMALAACAPLADTGRPIAATPADKDCQPAGETADAQFEALGCTYVDLLARYNPVYATSLGDHRFDGELPDISADGRAEARAAFDVLRRRMTAIDFAQLSRQNQVDYRLLENSLAYSAFSEDELQAWAWNPQYYHSIASSSIYTLVARDFAPWPERFDSIVQRMEKLPAFLAAARQQIDVSRVPKVHAETVAKQNAGISMLVETVLLPEVVATGVSRTRFDDAVAGLKVALAEHQAWLDDVVVPGAEGEFRLGPDRYATKMAFALQTDMSVAELQGRARAAYTEARGQMEVIARTFPECDVPGQQEAIQCALAISYADRPERGNLEEAARGTLAEATAFTEKEGFVRMPDGPVEIITMPVFQQGNSVAYLDAPGPLERSLPAFYAMSPVPDDWTEEQATSFLSEYNISMLHLLSIHEGVPGHYLQLDHANRFPGTLRAVLSSGPFIEGWAVYSERVMAEHDYLGGMETREGRLFILNGLKFRLRAIANTLLDIGIHTQGMTRAEAMDLMMVGAFQQEREAAGKWVRANLSSVQLLSYFTGYAEHVALRQEAEQRWGADFNERTYHDAVLSHGSPPVKYARALIFDLPVE</sequence>
<evidence type="ECO:0000313" key="2">
    <source>
        <dbReference type="Proteomes" id="UP000092698"/>
    </source>
</evidence>
<organism evidence="1 2">
    <name type="scientific">Paraurantiacibacter namhicola</name>
    <dbReference type="NCBI Taxonomy" id="645517"/>
    <lineage>
        <taxon>Bacteria</taxon>
        <taxon>Pseudomonadati</taxon>
        <taxon>Pseudomonadota</taxon>
        <taxon>Alphaproteobacteria</taxon>
        <taxon>Sphingomonadales</taxon>
        <taxon>Erythrobacteraceae</taxon>
        <taxon>Paraurantiacibacter</taxon>
    </lineage>
</organism>
<accession>A0A1C7DB84</accession>
<evidence type="ECO:0000313" key="1">
    <source>
        <dbReference type="EMBL" id="ANU08749.1"/>
    </source>
</evidence>
<dbReference type="PANTHER" id="PTHR33361:SF15">
    <property type="entry name" value="DUF885 FAMILY LIPOPROTEIN"/>
    <property type="match status" value="1"/>
</dbReference>
<evidence type="ECO:0008006" key="3">
    <source>
        <dbReference type="Google" id="ProtNLM"/>
    </source>
</evidence>
<dbReference type="InterPro" id="IPR010281">
    <property type="entry name" value="DUF885"/>
</dbReference>
<dbReference type="OrthoDB" id="9769898at2"/>
<keyword evidence="2" id="KW-1185">Reference proteome</keyword>
<gene>
    <name evidence="1" type="ORF">A6F65_02468</name>
</gene>
<dbReference type="PANTHER" id="PTHR33361">
    <property type="entry name" value="GLR0591 PROTEIN"/>
    <property type="match status" value="1"/>
</dbReference>
<protein>
    <recommendedName>
        <fullName evidence="3">Lipoprotein</fullName>
    </recommendedName>
</protein>
<dbReference type="PROSITE" id="PS51257">
    <property type="entry name" value="PROKAR_LIPOPROTEIN"/>
    <property type="match status" value="1"/>
</dbReference>
<dbReference type="AlphaFoldDB" id="A0A1C7DB84"/>
<dbReference type="Proteomes" id="UP000092698">
    <property type="component" value="Chromosome"/>
</dbReference>
<dbReference type="STRING" id="645517.A6F65_02468"/>
<dbReference type="RefSeq" id="WP_067789317.1">
    <property type="nucleotide sequence ID" value="NZ_CP016545.1"/>
</dbReference>
<dbReference type="EMBL" id="CP016545">
    <property type="protein sequence ID" value="ANU08749.1"/>
    <property type="molecule type" value="Genomic_DNA"/>
</dbReference>
<dbReference type="PATRIC" id="fig|645517.4.peg.2453"/>
<dbReference type="Pfam" id="PF05960">
    <property type="entry name" value="DUF885"/>
    <property type="match status" value="1"/>
</dbReference>
<dbReference type="KEGG" id="anh:A6F65_02468"/>
<reference evidence="1 2" key="1">
    <citation type="submission" date="2016-07" db="EMBL/GenBank/DDBJ databases">
        <title>Complete genome sequence of Altererythrobacter namhicola JCM 16345T, containing esterase-encoding genes.</title>
        <authorList>
            <person name="Cheng H."/>
            <person name="Wu Y.-H."/>
            <person name="Jian S.-L."/>
            <person name="Huo Y.-Y."/>
            <person name="Wang C.-S."/>
            <person name="Xu X.-W."/>
        </authorList>
    </citation>
    <scope>NUCLEOTIDE SEQUENCE [LARGE SCALE GENOMIC DNA]</scope>
    <source>
        <strain evidence="1 2">JCM 16345</strain>
    </source>
</reference>
<name>A0A1C7DB84_9SPHN</name>